<dbReference type="InterPro" id="IPR001387">
    <property type="entry name" value="Cro/C1-type_HTH"/>
</dbReference>
<dbReference type="PROSITE" id="PS50943">
    <property type="entry name" value="HTH_CROC1"/>
    <property type="match status" value="1"/>
</dbReference>
<organism evidence="3 4">
    <name type="scientific">Alkalibacterium iburiense</name>
    <dbReference type="NCBI Taxonomy" id="290589"/>
    <lineage>
        <taxon>Bacteria</taxon>
        <taxon>Bacillati</taxon>
        <taxon>Bacillota</taxon>
        <taxon>Bacilli</taxon>
        <taxon>Lactobacillales</taxon>
        <taxon>Carnobacteriaceae</taxon>
        <taxon>Alkalibacterium</taxon>
    </lineage>
</organism>
<keyword evidence="4" id="KW-1185">Reference proteome</keyword>
<dbReference type="Proteomes" id="UP001501166">
    <property type="component" value="Unassembled WGS sequence"/>
</dbReference>
<evidence type="ECO:0000313" key="3">
    <source>
        <dbReference type="EMBL" id="GAA0351140.1"/>
    </source>
</evidence>
<sequence length="89" mass="10139">MSKNSTALKKRMNESEEFKKAYVEEQRKLDLADLIFELRSQTGLSQTKFAEKVNKSRSTIARIENATMEPSLSTVEDIAEAVGKRVEEK</sequence>
<reference evidence="3 4" key="1">
    <citation type="journal article" date="2019" name="Int. J. Syst. Evol. Microbiol.">
        <title>The Global Catalogue of Microorganisms (GCM) 10K type strain sequencing project: providing services to taxonomists for standard genome sequencing and annotation.</title>
        <authorList>
            <consortium name="The Broad Institute Genomics Platform"/>
            <consortium name="The Broad Institute Genome Sequencing Center for Infectious Disease"/>
            <person name="Wu L."/>
            <person name="Ma J."/>
        </authorList>
    </citation>
    <scope>NUCLEOTIDE SEQUENCE [LARGE SCALE GENOMIC DNA]</scope>
    <source>
        <strain evidence="3 4">JCM 12662</strain>
    </source>
</reference>
<dbReference type="PANTHER" id="PTHR46797">
    <property type="entry name" value="HTH-TYPE TRANSCRIPTIONAL REGULATOR"/>
    <property type="match status" value="1"/>
</dbReference>
<keyword evidence="1" id="KW-0238">DNA-binding</keyword>
<evidence type="ECO:0000313" key="4">
    <source>
        <dbReference type="Proteomes" id="UP001501166"/>
    </source>
</evidence>
<gene>
    <name evidence="3" type="ORF">GCM10008932_00400</name>
</gene>
<dbReference type="RefSeq" id="WP_343752772.1">
    <property type="nucleotide sequence ID" value="NZ_BAAACW010000005.1"/>
</dbReference>
<dbReference type="PANTHER" id="PTHR46797:SF1">
    <property type="entry name" value="METHYLPHOSPHONATE SYNTHASE"/>
    <property type="match status" value="1"/>
</dbReference>
<dbReference type="Pfam" id="PF01381">
    <property type="entry name" value="HTH_3"/>
    <property type="match status" value="1"/>
</dbReference>
<name>A0ABN0WZB4_9LACT</name>
<accession>A0ABN0WZB4</accession>
<protein>
    <recommendedName>
        <fullName evidence="2">HTH cro/C1-type domain-containing protein</fullName>
    </recommendedName>
</protein>
<dbReference type="SUPFAM" id="SSF47413">
    <property type="entry name" value="lambda repressor-like DNA-binding domains"/>
    <property type="match status" value="1"/>
</dbReference>
<comment type="caution">
    <text evidence="3">The sequence shown here is derived from an EMBL/GenBank/DDBJ whole genome shotgun (WGS) entry which is preliminary data.</text>
</comment>
<dbReference type="CDD" id="cd00093">
    <property type="entry name" value="HTH_XRE"/>
    <property type="match status" value="1"/>
</dbReference>
<dbReference type="SMART" id="SM00530">
    <property type="entry name" value="HTH_XRE"/>
    <property type="match status" value="1"/>
</dbReference>
<dbReference type="InterPro" id="IPR010982">
    <property type="entry name" value="Lambda_DNA-bd_dom_sf"/>
</dbReference>
<evidence type="ECO:0000259" key="2">
    <source>
        <dbReference type="PROSITE" id="PS50943"/>
    </source>
</evidence>
<evidence type="ECO:0000256" key="1">
    <source>
        <dbReference type="ARBA" id="ARBA00023125"/>
    </source>
</evidence>
<dbReference type="EMBL" id="BAAACW010000005">
    <property type="protein sequence ID" value="GAA0351140.1"/>
    <property type="molecule type" value="Genomic_DNA"/>
</dbReference>
<proteinExistence type="predicted"/>
<feature type="domain" description="HTH cro/C1-type" evidence="2">
    <location>
        <begin position="37"/>
        <end position="89"/>
    </location>
</feature>
<dbReference type="Gene3D" id="1.10.260.40">
    <property type="entry name" value="lambda repressor-like DNA-binding domains"/>
    <property type="match status" value="1"/>
</dbReference>
<dbReference type="InterPro" id="IPR050807">
    <property type="entry name" value="TransReg_Diox_bact_type"/>
</dbReference>